<name>A0A4S8P4S5_9HYPH</name>
<dbReference type="EMBL" id="STGV01000001">
    <property type="protein sequence ID" value="THV25097.1"/>
    <property type="molecule type" value="Genomic_DNA"/>
</dbReference>
<dbReference type="AlphaFoldDB" id="A0A4S8P4S5"/>
<evidence type="ECO:0000313" key="3">
    <source>
        <dbReference type="Proteomes" id="UP000308828"/>
    </source>
</evidence>
<evidence type="ECO:0000313" key="2">
    <source>
        <dbReference type="EMBL" id="THV25097.1"/>
    </source>
</evidence>
<protein>
    <submittedName>
        <fullName evidence="2">Uncharacterized protein</fullName>
    </submittedName>
</protein>
<feature type="chain" id="PRO_5020435270" evidence="1">
    <location>
        <begin position="22"/>
        <end position="243"/>
    </location>
</feature>
<comment type="caution">
    <text evidence="2">The sequence shown here is derived from an EMBL/GenBank/DDBJ whole genome shotgun (WGS) entry which is preliminary data.</text>
</comment>
<feature type="signal peptide" evidence="1">
    <location>
        <begin position="1"/>
        <end position="21"/>
    </location>
</feature>
<accession>A0A4S8P4S5</accession>
<proteinExistence type="predicted"/>
<dbReference type="OrthoDB" id="8350481at2"/>
<sequence length="243" mass="26420">MKRMFPLALSVLSIFAPQALAQTATPMPATVEARLDEACGVQAPQFIEAVCQDKGVPNTFVLNLPGICAQYGKSDKIEATVAACSGTNVYADLWKYKFGQENGFLEHFKAYIAAIREHESEGEGGALLTAPAEAFRMSVLACGLDAACHKTLFDALGPGMKAAFARTPYFCDYGSETKFNDEGYRSMFFDIAQPGGIAQPMCRAYYCQNRPCDTPAPGEGAAPFILSELFTRQYDLIYKAIKP</sequence>
<evidence type="ECO:0000256" key="1">
    <source>
        <dbReference type="SAM" id="SignalP"/>
    </source>
</evidence>
<gene>
    <name evidence="2" type="ORF">FAA97_02515</name>
</gene>
<organism evidence="2 3">
    <name type="scientific">Peteryoungia ipomoeae</name>
    <dbReference type="NCBI Taxonomy" id="1210932"/>
    <lineage>
        <taxon>Bacteria</taxon>
        <taxon>Pseudomonadati</taxon>
        <taxon>Pseudomonadota</taxon>
        <taxon>Alphaproteobacteria</taxon>
        <taxon>Hyphomicrobiales</taxon>
        <taxon>Rhizobiaceae</taxon>
        <taxon>Peteryoungia</taxon>
    </lineage>
</organism>
<keyword evidence="1" id="KW-0732">Signal</keyword>
<reference evidence="2 3" key="1">
    <citation type="submission" date="2019-04" db="EMBL/GenBank/DDBJ databases">
        <title>Genome sequence of strain shin9-1.</title>
        <authorList>
            <person name="Gao J."/>
            <person name="Sun J."/>
        </authorList>
    </citation>
    <scope>NUCLEOTIDE SEQUENCE [LARGE SCALE GENOMIC DNA]</scope>
    <source>
        <strain evidence="3">shin9-1</strain>
    </source>
</reference>
<dbReference type="RefSeq" id="WP_136596945.1">
    <property type="nucleotide sequence ID" value="NZ_STGV01000001.1"/>
</dbReference>
<dbReference type="Proteomes" id="UP000308828">
    <property type="component" value="Unassembled WGS sequence"/>
</dbReference>
<keyword evidence="3" id="KW-1185">Reference proteome</keyword>